<evidence type="ECO:0000256" key="2">
    <source>
        <dbReference type="ARBA" id="ARBA00007688"/>
    </source>
</evidence>
<dbReference type="EMBL" id="KB707518">
    <property type="protein sequence ID" value="EMR61936.1"/>
    <property type="molecule type" value="Genomic_DNA"/>
</dbReference>
<dbReference type="AlphaFoldDB" id="M7SWI7"/>
<dbReference type="SMART" id="SM00803">
    <property type="entry name" value="TAF"/>
    <property type="match status" value="1"/>
</dbReference>
<evidence type="ECO:0000256" key="1">
    <source>
        <dbReference type="ARBA" id="ARBA00004123"/>
    </source>
</evidence>
<dbReference type="GO" id="GO:0016251">
    <property type="term" value="F:RNA polymerase II general transcription initiation factor activity"/>
    <property type="evidence" value="ECO:0007669"/>
    <property type="project" value="InterPro"/>
</dbReference>
<proteinExistence type="inferred from homology"/>
<keyword evidence="5" id="KW-0539">Nucleus</keyword>
<dbReference type="Proteomes" id="UP000012174">
    <property type="component" value="Unassembled WGS sequence"/>
</dbReference>
<dbReference type="InterPro" id="IPR009072">
    <property type="entry name" value="Histone-fold"/>
</dbReference>
<dbReference type="Pfam" id="PF02969">
    <property type="entry name" value="TAF"/>
    <property type="match status" value="1"/>
</dbReference>
<dbReference type="Gene3D" id="1.10.20.10">
    <property type="entry name" value="Histone, subunit A"/>
    <property type="match status" value="1"/>
</dbReference>
<accession>M7SWI7</accession>
<dbReference type="GO" id="GO:0000124">
    <property type="term" value="C:SAGA complex"/>
    <property type="evidence" value="ECO:0007669"/>
    <property type="project" value="EnsemblFungi"/>
</dbReference>
<evidence type="ECO:0000259" key="9">
    <source>
        <dbReference type="SMART" id="SM00803"/>
    </source>
</evidence>
<name>M7SWI7_EUTLA</name>
<dbReference type="InterPro" id="IPR016024">
    <property type="entry name" value="ARM-type_fold"/>
</dbReference>
<dbReference type="GO" id="GO:0061629">
    <property type="term" value="F:RNA polymerase II-specific DNA-binding transcription factor binding"/>
    <property type="evidence" value="ECO:0007669"/>
    <property type="project" value="EnsemblFungi"/>
</dbReference>
<feature type="region of interest" description="Disordered" evidence="8">
    <location>
        <begin position="1"/>
        <end position="34"/>
    </location>
</feature>
<dbReference type="HOGENOM" id="CLU_021711_3_0_1"/>
<dbReference type="InterPro" id="IPR011442">
    <property type="entry name" value="TAF6_C"/>
</dbReference>
<evidence type="ECO:0000313" key="11">
    <source>
        <dbReference type="Proteomes" id="UP000012174"/>
    </source>
</evidence>
<dbReference type="GO" id="GO:0042802">
    <property type="term" value="F:identical protein binding"/>
    <property type="evidence" value="ECO:0007669"/>
    <property type="project" value="EnsemblFungi"/>
</dbReference>
<dbReference type="GO" id="GO:0005669">
    <property type="term" value="C:transcription factor TFIID complex"/>
    <property type="evidence" value="ECO:0007669"/>
    <property type="project" value="EnsemblFungi"/>
</dbReference>
<evidence type="ECO:0000256" key="3">
    <source>
        <dbReference type="ARBA" id="ARBA00023015"/>
    </source>
</evidence>
<dbReference type="Pfam" id="PF07571">
    <property type="entry name" value="TAF6_C"/>
    <property type="match status" value="1"/>
</dbReference>
<dbReference type="InterPro" id="IPR046344">
    <property type="entry name" value="TAF6_C_sf"/>
</dbReference>
<dbReference type="InterPro" id="IPR037796">
    <property type="entry name" value="TAF6"/>
</dbReference>
<reference evidence="11" key="1">
    <citation type="journal article" date="2013" name="Genome Announc.">
        <title>Draft genome sequence of the grapevine dieback fungus Eutypa lata UCR-EL1.</title>
        <authorList>
            <person name="Blanco-Ulate B."/>
            <person name="Rolshausen P.E."/>
            <person name="Cantu D."/>
        </authorList>
    </citation>
    <scope>NUCLEOTIDE SEQUENCE [LARGE SCALE GENOMIC DNA]</scope>
    <source>
        <strain evidence="11">UCR-EL1</strain>
    </source>
</reference>
<dbReference type="GO" id="GO:0003713">
    <property type="term" value="F:transcription coactivator activity"/>
    <property type="evidence" value="ECO:0007669"/>
    <property type="project" value="TreeGrafter"/>
</dbReference>
<dbReference type="GO" id="GO:2000144">
    <property type="term" value="P:positive regulation of DNA-templated transcription initiation"/>
    <property type="evidence" value="ECO:0007669"/>
    <property type="project" value="EnsemblFungi"/>
</dbReference>
<dbReference type="GO" id="GO:0003682">
    <property type="term" value="F:chromatin binding"/>
    <property type="evidence" value="ECO:0007669"/>
    <property type="project" value="EnsemblFungi"/>
</dbReference>
<dbReference type="SUPFAM" id="SSF47113">
    <property type="entry name" value="Histone-fold"/>
    <property type="match status" value="1"/>
</dbReference>
<dbReference type="PANTHER" id="PTHR10221:SF9">
    <property type="entry name" value="TRANSCRIPTION INITIATION FACTOR TFIID SUBUNIT 6"/>
    <property type="match status" value="1"/>
</dbReference>
<comment type="similarity">
    <text evidence="2">Belongs to the TAF6 family.</text>
</comment>
<dbReference type="GO" id="GO:0051123">
    <property type="term" value="P:RNA polymerase II preinitiation complex assembly"/>
    <property type="evidence" value="ECO:0007669"/>
    <property type="project" value="EnsemblFungi"/>
</dbReference>
<evidence type="ECO:0000313" key="10">
    <source>
        <dbReference type="EMBL" id="EMR61936.1"/>
    </source>
</evidence>
<evidence type="ECO:0000256" key="4">
    <source>
        <dbReference type="ARBA" id="ARBA00023163"/>
    </source>
</evidence>
<organism evidence="10 11">
    <name type="scientific">Eutypa lata (strain UCR-EL1)</name>
    <name type="common">Grapevine dieback disease fungus</name>
    <name type="synonym">Eutypa armeniacae</name>
    <dbReference type="NCBI Taxonomy" id="1287681"/>
    <lineage>
        <taxon>Eukaryota</taxon>
        <taxon>Fungi</taxon>
        <taxon>Dikarya</taxon>
        <taxon>Ascomycota</taxon>
        <taxon>Pezizomycotina</taxon>
        <taxon>Sordariomycetes</taxon>
        <taxon>Xylariomycetidae</taxon>
        <taxon>Xylariales</taxon>
        <taxon>Diatrypaceae</taxon>
        <taxon>Eutypa</taxon>
    </lineage>
</organism>
<comment type="subcellular location">
    <subcellularLocation>
        <location evidence="1">Nucleus</location>
    </subcellularLocation>
</comment>
<dbReference type="CDD" id="cd08050">
    <property type="entry name" value="TAF6C"/>
    <property type="match status" value="1"/>
</dbReference>
<dbReference type="InterPro" id="IPR004823">
    <property type="entry name" value="TAF_TATA-bd_Histone-like_dom"/>
</dbReference>
<sequence>MASTGAARDARGSVQDPASARAGGNNSNEQRLLWNPENVKDVAESVGIGSLGDEALRTLAQDVEYRIGQVIVEALRFMRAAKRTTMTVQDISLALKVLDVEPLYGYESTRPLRYGEASLGPGQPLFYIEDEEVDFEKLINAPLPKVPRDMSFTGPGGNPALAALAGHENATLKTAVKHIISKELTLYFEKIQAALLDDTPDPEVQRLREAALESVSNDPGIHQLVPYFVSFISHEVTHHIDDVFVLRQMMELTGALIVNPHVFLEPYATPLSVPVLTCLMGRKLGPGDGTDAIQEQYRLRELAASLIGQIAKKYSSSNKLLRPKLVRSCLKHFMDPTNPPAVWYGAISGVLAAGGPEAVRVLVLPNLKDFDASLLGPLREKGGDATEFEVLVGAILKAVKSLSGDEEDQPMQNGVNGDGDVSERETREIKTFVGDIVGERIVRLGDKRLNLAVLEARSFQ</sequence>
<dbReference type="CDD" id="cd22931">
    <property type="entry name" value="HFD_TAF6"/>
    <property type="match status" value="1"/>
</dbReference>
<evidence type="ECO:0000256" key="8">
    <source>
        <dbReference type="SAM" id="MobiDB-lite"/>
    </source>
</evidence>
<dbReference type="FunFam" id="1.10.20.10:FF:000033">
    <property type="entry name" value="Transcription initiation factor TFIID complex subunit"/>
    <property type="match status" value="1"/>
</dbReference>
<keyword evidence="11" id="KW-1185">Reference proteome</keyword>
<keyword evidence="4" id="KW-0804">Transcription</keyword>
<dbReference type="SUPFAM" id="SSF48371">
    <property type="entry name" value="ARM repeat"/>
    <property type="match status" value="1"/>
</dbReference>
<dbReference type="GO" id="GO:0045944">
    <property type="term" value="P:positive regulation of transcription by RNA polymerase II"/>
    <property type="evidence" value="ECO:0007669"/>
    <property type="project" value="EnsemblFungi"/>
</dbReference>
<dbReference type="KEGG" id="ela:UCREL1_11109"/>
<dbReference type="STRING" id="1287681.M7SWI7"/>
<feature type="region of interest" description="Disordered" evidence="8">
    <location>
        <begin position="403"/>
        <end position="423"/>
    </location>
</feature>
<evidence type="ECO:0000256" key="6">
    <source>
        <dbReference type="ARBA" id="ARBA00076308"/>
    </source>
</evidence>
<dbReference type="OMA" id="YFVQFIA"/>
<evidence type="ECO:0000256" key="7">
    <source>
        <dbReference type="ARBA" id="ARBA00093655"/>
    </source>
</evidence>
<dbReference type="GO" id="GO:0046982">
    <property type="term" value="F:protein heterodimerization activity"/>
    <property type="evidence" value="ECO:0007669"/>
    <property type="project" value="InterPro"/>
</dbReference>
<dbReference type="GO" id="GO:0006325">
    <property type="term" value="P:chromatin organization"/>
    <property type="evidence" value="ECO:0007669"/>
    <property type="project" value="EnsemblFungi"/>
</dbReference>
<gene>
    <name evidence="10" type="ORF">UCREL1_11109</name>
</gene>
<dbReference type="eggNOG" id="KOG2549">
    <property type="taxonomic scope" value="Eukaryota"/>
</dbReference>
<dbReference type="OrthoDB" id="361039at2759"/>
<evidence type="ECO:0000256" key="5">
    <source>
        <dbReference type="ARBA" id="ARBA00023242"/>
    </source>
</evidence>
<dbReference type="GO" id="GO:0046695">
    <property type="term" value="C:SLIK (SAGA-like) complex"/>
    <property type="evidence" value="ECO:0007669"/>
    <property type="project" value="EnsemblFungi"/>
</dbReference>
<feature type="domain" description="TATA box binding protein associated factor (TAF) histone-like fold" evidence="9">
    <location>
        <begin position="33"/>
        <end position="96"/>
    </location>
</feature>
<protein>
    <recommendedName>
        <fullName evidence="6">TBP-associated factor 6</fullName>
    </recommendedName>
    <alternativeName>
        <fullName evidence="7">Transcription initiation factor TFIID subunit 6</fullName>
    </alternativeName>
</protein>
<keyword evidence="3" id="KW-0805">Transcription regulation</keyword>
<dbReference type="Gene3D" id="1.25.40.770">
    <property type="entry name" value="TAF6, C-terminal HEAT repeat domain"/>
    <property type="match status" value="1"/>
</dbReference>
<dbReference type="GO" id="GO:0005829">
    <property type="term" value="C:cytosol"/>
    <property type="evidence" value="ECO:0007669"/>
    <property type="project" value="EnsemblFungi"/>
</dbReference>
<dbReference type="PANTHER" id="PTHR10221">
    <property type="entry name" value="TRANSCRIPTION INITIATION FACTOR TFIID SUBUNIT 6"/>
    <property type="match status" value="1"/>
</dbReference>